<dbReference type="InterPro" id="IPR022776">
    <property type="entry name" value="TRM13/UPF0224_CHHC_Znf_dom"/>
</dbReference>
<dbReference type="GeneID" id="101736079"/>
<proteinExistence type="predicted"/>
<evidence type="ECO:0000256" key="4">
    <source>
        <dbReference type="SAM" id="MobiDB-lite"/>
    </source>
</evidence>
<dbReference type="PROSITE" id="PS51800">
    <property type="entry name" value="ZF_CHHC_U11_48K"/>
    <property type="match status" value="1"/>
</dbReference>
<dbReference type="GO" id="GO:0008270">
    <property type="term" value="F:zinc ion binding"/>
    <property type="evidence" value="ECO:0007669"/>
    <property type="project" value="UniProtKB-KW"/>
</dbReference>
<organism evidence="6 7">
    <name type="scientific">Bombyx mori</name>
    <name type="common">Silk moth</name>
    <dbReference type="NCBI Taxonomy" id="7091"/>
    <lineage>
        <taxon>Eukaryota</taxon>
        <taxon>Metazoa</taxon>
        <taxon>Ecdysozoa</taxon>
        <taxon>Arthropoda</taxon>
        <taxon>Hexapoda</taxon>
        <taxon>Insecta</taxon>
        <taxon>Pterygota</taxon>
        <taxon>Neoptera</taxon>
        <taxon>Endopterygota</taxon>
        <taxon>Lepidoptera</taxon>
        <taxon>Glossata</taxon>
        <taxon>Ditrysia</taxon>
        <taxon>Bombycoidea</taxon>
        <taxon>Bombycidae</taxon>
        <taxon>Bombycinae</taxon>
        <taxon>Bombyx</taxon>
    </lineage>
</organism>
<reference evidence="7" key="1">
    <citation type="journal article" date="2008" name="Insect Biochem. Mol. Biol.">
        <title>The genome of a lepidopteran model insect, the silkworm Bombyx mori.</title>
        <authorList>
            <consortium name="International Silkworm Genome Consortium"/>
        </authorList>
    </citation>
    <scope>NUCLEOTIDE SEQUENCE [LARGE SCALE GENOMIC DNA]</scope>
    <source>
        <strain evidence="7">p50T</strain>
    </source>
</reference>
<keyword evidence="7" id="KW-1185">Reference proteome</keyword>
<feature type="compositionally biased region" description="Basic and acidic residues" evidence="4">
    <location>
        <begin position="285"/>
        <end position="325"/>
    </location>
</feature>
<evidence type="ECO:0000256" key="3">
    <source>
        <dbReference type="ARBA" id="ARBA00022833"/>
    </source>
</evidence>
<keyword evidence="2" id="KW-0863">Zinc-finger</keyword>
<dbReference type="AlphaFoldDB" id="A0A8R2GCE0"/>
<feature type="compositionally biased region" description="Basic and acidic residues" evidence="4">
    <location>
        <begin position="256"/>
        <end position="266"/>
    </location>
</feature>
<keyword evidence="1" id="KW-0479">Metal-binding</keyword>
<evidence type="ECO:0000313" key="6">
    <source>
        <dbReference type="EnsemblMetazoa" id="XP_012553041.3"/>
    </source>
</evidence>
<keyword evidence="3" id="KW-0862">Zinc</keyword>
<evidence type="ECO:0000256" key="2">
    <source>
        <dbReference type="ARBA" id="ARBA00022771"/>
    </source>
</evidence>
<evidence type="ECO:0000313" key="7">
    <source>
        <dbReference type="Proteomes" id="UP000005204"/>
    </source>
</evidence>
<reference evidence="6" key="2">
    <citation type="submission" date="2022-06" db="UniProtKB">
        <authorList>
            <consortium name="EnsemblMetazoa"/>
        </authorList>
    </citation>
    <scope>IDENTIFICATION</scope>
    <source>
        <strain evidence="6">p50T (Dazao)</strain>
    </source>
</reference>
<dbReference type="Proteomes" id="UP000005204">
    <property type="component" value="Unassembled WGS sequence"/>
</dbReference>
<dbReference type="KEGG" id="bmor:101736079"/>
<dbReference type="EnsemblMetazoa" id="XM_012697587.3">
    <property type="protein sequence ID" value="XP_012553041.3"/>
    <property type="gene ID" value="LOC101736079"/>
</dbReference>
<name>A0A8R2GCE0_BOMMO</name>
<protein>
    <recommendedName>
        <fullName evidence="5">CHHC U11-48K-type domain-containing protein</fullName>
    </recommendedName>
</protein>
<feature type="region of interest" description="Disordered" evidence="4">
    <location>
        <begin position="228"/>
        <end position="389"/>
    </location>
</feature>
<feature type="compositionally biased region" description="Basic and acidic residues" evidence="4">
    <location>
        <begin position="343"/>
        <end position="382"/>
    </location>
</feature>
<evidence type="ECO:0000256" key="1">
    <source>
        <dbReference type="ARBA" id="ARBA00022723"/>
    </source>
</evidence>
<dbReference type="Pfam" id="PF05253">
    <property type="entry name" value="zf-U11-48K"/>
    <property type="match status" value="1"/>
</dbReference>
<accession>A0A8R2GCE0</accession>
<dbReference type="RefSeq" id="XP_012553041.3">
    <property type="nucleotide sequence ID" value="XM_012697587.4"/>
</dbReference>
<feature type="domain" description="CHHC U11-48K-type" evidence="5">
    <location>
        <begin position="44"/>
        <end position="71"/>
    </location>
</feature>
<evidence type="ECO:0000259" key="5">
    <source>
        <dbReference type="PROSITE" id="PS51800"/>
    </source>
</evidence>
<sequence>MEQRLKTLSELDVRIQKFENGLSSILQTLQWDKQKLFEFQKKNLMTCKYDSNHRIPSEKLEIHENKCRLKSLGYDQDQIFLPEPLDPDSKTVVKLNREKITDIINKAANSERLFKRGQGPEDSEPLTVERLQSTYTCDERRAIHDAVVGAAPTCHDLSDLALPSTSGEGEKSKESKSRVEILAELRDMKRRRTKYRVAAKTQNFSAVLRDVIKTQMELYIEARNGVTRNKNNDKTTENGTNAQRALHGANSAHTECGTHYRDRGDTRAGLNRHNTTAFRHGRPVTRADRPDMPNDREATRDVYKKHTRERHEYRDTPRRRDDSRNGTRQYYNKESSHRRSRSRDRSKSERYSRNNDHTRRSERRDGKERHKKHDSDYQYKRETVKRKRL</sequence>